<protein>
    <submittedName>
        <fullName evidence="2">Cupin domain-containing protein</fullName>
    </submittedName>
</protein>
<evidence type="ECO:0000313" key="2">
    <source>
        <dbReference type="EMBL" id="MBK7676538.1"/>
    </source>
</evidence>
<dbReference type="PANTHER" id="PTHR40112:SF1">
    <property type="entry name" value="H2HPP ISOMERASE"/>
    <property type="match status" value="1"/>
</dbReference>
<sequence length="283" mass="29866">MNSESKGLDDPTAEDQVESAWLSLIGEALVPHDLNAGEPAGVRSRLLRRAAASVRRHAGLITIRRGDGAWRTLKAGVRVKLLCEGAQGASVLIELSPGASLPAHRHQHLEEGIVLRGELRLGDLHLGPGDYHVSPPGSRHGRISSAAGGLAYLRGSSLGHTSQVLGELLGGLLPGAGPPIHSVLASDDGWEAIADGVEQKILWRDRDRISRFLRLAAGAHLSPHAHDGDEECLILRGDAFVGDLLLQAGDFHLAPSGSEHGEVSSDCGALAFVRGREVLPLRA</sequence>
<accession>A0A935UIH0</accession>
<dbReference type="PANTHER" id="PTHR40112">
    <property type="entry name" value="H2HPP ISOMERASE"/>
    <property type="match status" value="1"/>
</dbReference>
<gene>
    <name evidence="2" type="ORF">IPJ27_18240</name>
</gene>
<dbReference type="Gene3D" id="2.60.120.10">
    <property type="entry name" value="Jelly Rolls"/>
    <property type="match status" value="2"/>
</dbReference>
<name>A0A935UIH0_9PROT</name>
<evidence type="ECO:0000259" key="1">
    <source>
        <dbReference type="Pfam" id="PF12973"/>
    </source>
</evidence>
<dbReference type="InterPro" id="IPR011051">
    <property type="entry name" value="RmlC_Cupin_sf"/>
</dbReference>
<comment type="caution">
    <text evidence="2">The sequence shown here is derived from an EMBL/GenBank/DDBJ whole genome shotgun (WGS) entry which is preliminary data.</text>
</comment>
<proteinExistence type="predicted"/>
<dbReference type="AlphaFoldDB" id="A0A935UIH0"/>
<dbReference type="Proteomes" id="UP000697998">
    <property type="component" value="Unassembled WGS sequence"/>
</dbReference>
<organism evidence="2 3">
    <name type="scientific">Candidatus Accumulibacter proximus</name>
    <dbReference type="NCBI Taxonomy" id="2954385"/>
    <lineage>
        <taxon>Bacteria</taxon>
        <taxon>Pseudomonadati</taxon>
        <taxon>Pseudomonadota</taxon>
        <taxon>Betaproteobacteria</taxon>
        <taxon>Candidatus Accumulibacter</taxon>
    </lineage>
</organism>
<feature type="domain" description="ChrR-like cupin" evidence="1">
    <location>
        <begin position="187"/>
        <end position="274"/>
    </location>
</feature>
<dbReference type="SUPFAM" id="SSF51182">
    <property type="entry name" value="RmlC-like cupins"/>
    <property type="match status" value="2"/>
</dbReference>
<evidence type="ECO:0000313" key="3">
    <source>
        <dbReference type="Proteomes" id="UP000697998"/>
    </source>
</evidence>
<dbReference type="EMBL" id="JADJMH010000020">
    <property type="protein sequence ID" value="MBK7676538.1"/>
    <property type="molecule type" value="Genomic_DNA"/>
</dbReference>
<dbReference type="Pfam" id="PF12973">
    <property type="entry name" value="Cupin_7"/>
    <property type="match status" value="2"/>
</dbReference>
<dbReference type="InterPro" id="IPR014710">
    <property type="entry name" value="RmlC-like_jellyroll"/>
</dbReference>
<feature type="domain" description="ChrR-like cupin" evidence="1">
    <location>
        <begin position="62"/>
        <end position="145"/>
    </location>
</feature>
<dbReference type="InterPro" id="IPR052535">
    <property type="entry name" value="Bacilysin_H2HPP_isomerase"/>
</dbReference>
<reference evidence="2 3" key="1">
    <citation type="submission" date="2020-10" db="EMBL/GenBank/DDBJ databases">
        <title>Connecting structure to function with the recovery of over 1000 high-quality activated sludge metagenome-assembled genomes encoding full-length rRNA genes using long-read sequencing.</title>
        <authorList>
            <person name="Singleton C.M."/>
            <person name="Petriglieri F."/>
            <person name="Kristensen J.M."/>
            <person name="Kirkegaard R.H."/>
            <person name="Michaelsen T.Y."/>
            <person name="Andersen M.H."/>
            <person name="Karst S.M."/>
            <person name="Dueholm M.S."/>
            <person name="Nielsen P.H."/>
            <person name="Albertsen M."/>
        </authorList>
    </citation>
    <scope>NUCLEOTIDE SEQUENCE [LARGE SCALE GENOMIC DNA]</scope>
    <source>
        <strain evidence="2">EsbW_18-Q3-R4-48_BATAC.285</strain>
    </source>
</reference>
<dbReference type="InterPro" id="IPR025979">
    <property type="entry name" value="ChrR-like_cupin_dom"/>
</dbReference>